<dbReference type="RefSeq" id="WP_109604909.1">
    <property type="nucleotide sequence ID" value="NZ_QGGI01000009.1"/>
</dbReference>
<dbReference type="Gene3D" id="3.10.310.10">
    <property type="entry name" value="Diaminopimelate Epimerase, Chain A, domain 1"/>
    <property type="match status" value="2"/>
</dbReference>
<dbReference type="Proteomes" id="UP000245921">
    <property type="component" value="Unassembled WGS sequence"/>
</dbReference>
<dbReference type="GO" id="GO:0016853">
    <property type="term" value="F:isomerase activity"/>
    <property type="evidence" value="ECO:0007669"/>
    <property type="project" value="UniProtKB-KW"/>
</dbReference>
<keyword evidence="2" id="KW-0413">Isomerase</keyword>
<dbReference type="PIRSF" id="PIRSF016184">
    <property type="entry name" value="PhzC_PhzF"/>
    <property type="match status" value="1"/>
</dbReference>
<protein>
    <submittedName>
        <fullName evidence="4">PhzF family phenazine biosynthesis protein</fullName>
    </submittedName>
</protein>
<keyword evidence="5" id="KW-1185">Reference proteome</keyword>
<comment type="caution">
    <text evidence="4">The sequence shown here is derived from an EMBL/GenBank/DDBJ whole genome shotgun (WGS) entry which is preliminary data.</text>
</comment>
<evidence type="ECO:0000256" key="2">
    <source>
        <dbReference type="ARBA" id="ARBA00023235"/>
    </source>
</evidence>
<reference evidence="4 5" key="1">
    <citation type="submission" date="2018-05" db="EMBL/GenBank/DDBJ databases">
        <title>Genomic Encyclopedia of Type Strains, Phase IV (KMG-IV): sequencing the most valuable type-strain genomes for metagenomic binning, comparative biology and taxonomic classification.</title>
        <authorList>
            <person name="Goeker M."/>
        </authorList>
    </citation>
    <scope>NUCLEOTIDE SEQUENCE [LARGE SCALE GENOMIC DNA]</scope>
    <source>
        <strain evidence="4 5">DSM 24906</strain>
    </source>
</reference>
<dbReference type="InterPro" id="IPR003719">
    <property type="entry name" value="Phenazine_PhzF-like"/>
</dbReference>
<dbReference type="Pfam" id="PF02567">
    <property type="entry name" value="PhzC-PhzF"/>
    <property type="match status" value="1"/>
</dbReference>
<dbReference type="PANTHER" id="PTHR13774">
    <property type="entry name" value="PHENAZINE BIOSYNTHESIS PROTEIN"/>
    <property type="match status" value="1"/>
</dbReference>
<dbReference type="SUPFAM" id="SSF54506">
    <property type="entry name" value="Diaminopimelate epimerase-like"/>
    <property type="match status" value="1"/>
</dbReference>
<dbReference type="AlphaFoldDB" id="A0AA45HIM3"/>
<dbReference type="GO" id="GO:0005737">
    <property type="term" value="C:cytoplasm"/>
    <property type="evidence" value="ECO:0007669"/>
    <property type="project" value="TreeGrafter"/>
</dbReference>
<comment type="similarity">
    <text evidence="1">Belongs to the PhzF family.</text>
</comment>
<feature type="active site" evidence="3">
    <location>
        <position position="46"/>
    </location>
</feature>
<dbReference type="EMBL" id="QGGI01000009">
    <property type="protein sequence ID" value="PWJ92186.1"/>
    <property type="molecule type" value="Genomic_DNA"/>
</dbReference>
<evidence type="ECO:0000256" key="1">
    <source>
        <dbReference type="ARBA" id="ARBA00008270"/>
    </source>
</evidence>
<proteinExistence type="inferred from homology"/>
<dbReference type="NCBIfam" id="TIGR00654">
    <property type="entry name" value="PhzF_family"/>
    <property type="match status" value="1"/>
</dbReference>
<dbReference type="PANTHER" id="PTHR13774:SF39">
    <property type="entry name" value="BIOSYNTHESIS PROTEIN, PUTATIVE-RELATED"/>
    <property type="match status" value="1"/>
</dbReference>
<evidence type="ECO:0000256" key="3">
    <source>
        <dbReference type="PIRSR" id="PIRSR016184-1"/>
    </source>
</evidence>
<name>A0AA45HIM3_9BACT</name>
<accession>A0AA45HIM3</accession>
<evidence type="ECO:0000313" key="5">
    <source>
        <dbReference type="Proteomes" id="UP000245921"/>
    </source>
</evidence>
<gene>
    <name evidence="4" type="ORF">C7380_10969</name>
</gene>
<organism evidence="4 5">
    <name type="scientific">Oceanotoga teriensis</name>
    <dbReference type="NCBI Taxonomy" id="515440"/>
    <lineage>
        <taxon>Bacteria</taxon>
        <taxon>Thermotogati</taxon>
        <taxon>Thermotogota</taxon>
        <taxon>Thermotogae</taxon>
        <taxon>Petrotogales</taxon>
        <taxon>Petrotogaceae</taxon>
        <taxon>Oceanotoga</taxon>
    </lineage>
</organism>
<sequence length="283" mass="31530">MKIKVDRLSSFAETINGGNPAGIVLNADNFDEKKMKLIAKNIGYSETAFVSNSNKADFKIRFFTPKEEVNLCGHATIAAFSLLIKEKIISQGKYTQETKDGILEIECNKNSEIFMNQNLPNFQEKLNQELITNALNIDKNELLEDIPIEIVSTGLNDLMIPIKSLEALNQITPNMKKIENICNQNNIASFHLFCIPKNEFHASSRNFAPHLGIPEESATGTASGALGCYLIKHKIYEANKQLLFQQGLSMNKPSKIKVIIEKTTTINAVKVGGKAIYLDSIYM</sequence>
<evidence type="ECO:0000313" key="4">
    <source>
        <dbReference type="EMBL" id="PWJ92186.1"/>
    </source>
</evidence>